<accession>A0A967EXU7</accession>
<feature type="compositionally biased region" description="Basic and acidic residues" evidence="6">
    <location>
        <begin position="336"/>
        <end position="349"/>
    </location>
</feature>
<feature type="region of interest" description="Disordered" evidence="6">
    <location>
        <begin position="336"/>
        <end position="356"/>
    </location>
</feature>
<feature type="transmembrane region" description="Helical" evidence="7">
    <location>
        <begin position="303"/>
        <end position="323"/>
    </location>
</feature>
<name>A0A967EXU7_9PROT</name>
<dbReference type="EMBL" id="JAAQPH010000008">
    <property type="protein sequence ID" value="NIA69423.1"/>
    <property type="molecule type" value="Genomic_DNA"/>
</dbReference>
<comment type="caution">
    <text evidence="8">The sequence shown here is derived from an EMBL/GenBank/DDBJ whole genome shotgun (WGS) entry which is preliminary data.</text>
</comment>
<dbReference type="PANTHER" id="PTHR30482">
    <property type="entry name" value="HIGH-AFFINITY BRANCHED-CHAIN AMINO ACID TRANSPORT SYSTEM PERMEASE"/>
    <property type="match status" value="1"/>
</dbReference>
<evidence type="ECO:0000256" key="2">
    <source>
        <dbReference type="ARBA" id="ARBA00022475"/>
    </source>
</evidence>
<dbReference type="CDD" id="cd06581">
    <property type="entry name" value="TM_PBP1_LivM_like"/>
    <property type="match status" value="1"/>
</dbReference>
<keyword evidence="5 7" id="KW-0472">Membrane</keyword>
<dbReference type="InterPro" id="IPR043428">
    <property type="entry name" value="LivM-like"/>
</dbReference>
<feature type="transmembrane region" description="Helical" evidence="7">
    <location>
        <begin position="97"/>
        <end position="119"/>
    </location>
</feature>
<comment type="subcellular location">
    <subcellularLocation>
        <location evidence="1">Cell membrane</location>
        <topology evidence="1">Multi-pass membrane protein</topology>
    </subcellularLocation>
</comment>
<dbReference type="Pfam" id="PF02653">
    <property type="entry name" value="BPD_transp_2"/>
    <property type="match status" value="1"/>
</dbReference>
<dbReference type="AlphaFoldDB" id="A0A967EXU7"/>
<feature type="transmembrane region" description="Helical" evidence="7">
    <location>
        <begin position="125"/>
        <end position="143"/>
    </location>
</feature>
<feature type="transmembrane region" description="Helical" evidence="7">
    <location>
        <begin position="68"/>
        <end position="85"/>
    </location>
</feature>
<keyword evidence="2" id="KW-1003">Cell membrane</keyword>
<keyword evidence="9" id="KW-1185">Reference proteome</keyword>
<feature type="transmembrane region" description="Helical" evidence="7">
    <location>
        <begin position="44"/>
        <end position="62"/>
    </location>
</feature>
<evidence type="ECO:0000313" key="9">
    <source>
        <dbReference type="Proteomes" id="UP000761264"/>
    </source>
</evidence>
<proteinExistence type="predicted"/>
<dbReference type="Proteomes" id="UP000761264">
    <property type="component" value="Unassembled WGS sequence"/>
</dbReference>
<dbReference type="InterPro" id="IPR001851">
    <property type="entry name" value="ABC_transp_permease"/>
</dbReference>
<reference evidence="8" key="1">
    <citation type="submission" date="2020-03" db="EMBL/GenBank/DDBJ databases">
        <title>Genome of Pelagibius litoralis DSM 21314T.</title>
        <authorList>
            <person name="Wang G."/>
        </authorList>
    </citation>
    <scope>NUCLEOTIDE SEQUENCE</scope>
    <source>
        <strain evidence="8">DSM 21314</strain>
    </source>
</reference>
<dbReference type="PANTHER" id="PTHR30482:SF17">
    <property type="entry name" value="ABC TRANSPORTER ATP-BINDING PROTEIN"/>
    <property type="match status" value="1"/>
</dbReference>
<evidence type="ECO:0000256" key="3">
    <source>
        <dbReference type="ARBA" id="ARBA00022692"/>
    </source>
</evidence>
<dbReference type="RefSeq" id="WP_167224974.1">
    <property type="nucleotide sequence ID" value="NZ_JAAQPH010000008.1"/>
</dbReference>
<evidence type="ECO:0000256" key="6">
    <source>
        <dbReference type="SAM" id="MobiDB-lite"/>
    </source>
</evidence>
<protein>
    <submittedName>
        <fullName evidence="8">Branched-chain amino acid ABC transporter permease</fullName>
    </submittedName>
</protein>
<feature type="transmembrane region" description="Helical" evidence="7">
    <location>
        <begin position="148"/>
        <end position="169"/>
    </location>
</feature>
<gene>
    <name evidence="8" type="ORF">HBA54_12555</name>
</gene>
<evidence type="ECO:0000256" key="4">
    <source>
        <dbReference type="ARBA" id="ARBA00022989"/>
    </source>
</evidence>
<evidence type="ECO:0000256" key="7">
    <source>
        <dbReference type="SAM" id="Phobius"/>
    </source>
</evidence>
<keyword evidence="4 7" id="KW-1133">Transmembrane helix</keyword>
<sequence>MDARQLFSGNSLLSELRPGPLVAVAFLLAYPAFASDFFIFQIGAYSLILGTIALSLTMLAGYGGMVSLAQLTVAGLAGYLVAILGDNSVGVMGLGWPWWLTVPVAILGAALFSVFVGAISVRTEGIYTIMITLAIAVAFFYFVRQNYVIFNGFTGFAGVEPPAIFGLYWRDPAPFYYLTLALSGGFFLAVLYASRSTFGLSLQAIRDNPRRMRALGYDVTLHRIVAYFLSGLIAGTAGVLLVWFNGRISPGSVGIDVAIDILVIAVVGGMRHPVGPFIGAIAFVLLENFAIDLIDRERFNTVIGLAFLLVVLFSPDGLLGIWNRLRDKLRLGRNARQDARRGEGGERQPAESLEQT</sequence>
<feature type="transmembrane region" description="Helical" evidence="7">
    <location>
        <begin position="215"/>
        <end position="242"/>
    </location>
</feature>
<dbReference type="GO" id="GO:0015658">
    <property type="term" value="F:branched-chain amino acid transmembrane transporter activity"/>
    <property type="evidence" value="ECO:0007669"/>
    <property type="project" value="InterPro"/>
</dbReference>
<organism evidence="8 9">
    <name type="scientific">Pelagibius litoralis</name>
    <dbReference type="NCBI Taxonomy" id="374515"/>
    <lineage>
        <taxon>Bacteria</taxon>
        <taxon>Pseudomonadati</taxon>
        <taxon>Pseudomonadota</taxon>
        <taxon>Alphaproteobacteria</taxon>
        <taxon>Rhodospirillales</taxon>
        <taxon>Rhodovibrionaceae</taxon>
        <taxon>Pelagibius</taxon>
    </lineage>
</organism>
<evidence type="ECO:0000256" key="1">
    <source>
        <dbReference type="ARBA" id="ARBA00004651"/>
    </source>
</evidence>
<evidence type="ECO:0000313" key="8">
    <source>
        <dbReference type="EMBL" id="NIA69423.1"/>
    </source>
</evidence>
<feature type="transmembrane region" description="Helical" evidence="7">
    <location>
        <begin position="274"/>
        <end position="291"/>
    </location>
</feature>
<dbReference type="GO" id="GO:0005886">
    <property type="term" value="C:plasma membrane"/>
    <property type="evidence" value="ECO:0007669"/>
    <property type="project" value="UniProtKB-SubCell"/>
</dbReference>
<feature type="transmembrane region" description="Helical" evidence="7">
    <location>
        <begin position="175"/>
        <end position="194"/>
    </location>
</feature>
<evidence type="ECO:0000256" key="5">
    <source>
        <dbReference type="ARBA" id="ARBA00023136"/>
    </source>
</evidence>
<keyword evidence="3 7" id="KW-0812">Transmembrane</keyword>